<dbReference type="GeneID" id="12446770"/>
<dbReference type="KEGG" id="hwc:Hqrw_2041"/>
<proteinExistence type="predicted"/>
<dbReference type="RefSeq" id="WP_014555696.1">
    <property type="nucleotide sequence ID" value="NC_017459.1"/>
</dbReference>
<dbReference type="EC" id="2.4.2.3" evidence="3"/>
<protein>
    <submittedName>
        <fullName evidence="3">Uridine phosphorylase</fullName>
        <ecNumber evidence="3">2.4.2.3</ecNumber>
    </submittedName>
</protein>
<dbReference type="AlphaFoldDB" id="G0LKJ1"/>
<evidence type="ECO:0000259" key="2">
    <source>
        <dbReference type="Pfam" id="PF01048"/>
    </source>
</evidence>
<sequence length="269" mass="30019">MSDEHSSQFPLQRAKAYDEQSVFSPASLIKQARRQKNLPDKEMPDICVLDPDGDILRHLRDRGEASELETWPGYHTKLYTTERRGSQVGIIGCAVGAPFAVLVAEQLFTTGCEFLVSITSSGQIHSCGDPPYFVLIEQALRDEGTSYHYREPTRYASLDNQLQERVEKACTDVSQPVHTGTTWTTDAPFRETELAIERARTDEILAVEMEAAALYTFATVRDQPVVCFAHVTNQMGQVEEDFEKGEAAGSMAALEVIDANVEVWRKNAL</sequence>
<keyword evidence="3" id="KW-0808">Transferase</keyword>
<dbReference type="EMBL" id="FR746099">
    <property type="protein sequence ID" value="CCC39949.1"/>
    <property type="molecule type" value="Genomic_DNA"/>
</dbReference>
<dbReference type="Gene3D" id="3.40.50.1580">
    <property type="entry name" value="Nucleoside phosphorylase domain"/>
    <property type="match status" value="1"/>
</dbReference>
<keyword evidence="3" id="KW-0328">Glycosyltransferase</keyword>
<evidence type="ECO:0000313" key="4">
    <source>
        <dbReference type="Proteomes" id="UP000007954"/>
    </source>
</evidence>
<evidence type="ECO:0000256" key="1">
    <source>
        <dbReference type="SAM" id="MobiDB-lite"/>
    </source>
</evidence>
<dbReference type="OrthoDB" id="372302at2157"/>
<reference evidence="3 4" key="1">
    <citation type="journal article" date="2011" name="PLoS ONE">
        <title>Haloquadratum walsbyi: limited diversity in a global pond.</title>
        <authorList>
            <person name="Dyall-Smith M."/>
            <person name="Pfeiffer F."/>
            <person name="Klee K."/>
            <person name="Palm P."/>
            <person name="Gross K."/>
            <person name="Schuster S.C."/>
            <person name="Rampp M."/>
            <person name="Oesterhelt D."/>
        </authorList>
    </citation>
    <scope>NUCLEOTIDE SEQUENCE [LARGE SCALE GENOMIC DNA]</scope>
    <source>
        <strain evidence="4">DSM 16854 / JCM 12705 / C23</strain>
    </source>
</reference>
<dbReference type="PANTHER" id="PTHR43691:SF11">
    <property type="entry name" value="FI09636P-RELATED"/>
    <property type="match status" value="1"/>
</dbReference>
<organism evidence="3 4">
    <name type="scientific">Haloquadratum walsbyi (strain DSM 16854 / JCM 12705 / C23)</name>
    <dbReference type="NCBI Taxonomy" id="768065"/>
    <lineage>
        <taxon>Archaea</taxon>
        <taxon>Methanobacteriati</taxon>
        <taxon>Methanobacteriota</taxon>
        <taxon>Stenosarchaea group</taxon>
        <taxon>Halobacteria</taxon>
        <taxon>Halobacteriales</taxon>
        <taxon>Haloferacaceae</taxon>
        <taxon>Haloquadratum</taxon>
    </lineage>
</organism>
<dbReference type="SUPFAM" id="SSF53167">
    <property type="entry name" value="Purine and uridine phosphorylases"/>
    <property type="match status" value="1"/>
</dbReference>
<name>G0LKJ1_HALWC</name>
<dbReference type="PANTHER" id="PTHR43691">
    <property type="entry name" value="URIDINE PHOSPHORYLASE"/>
    <property type="match status" value="1"/>
</dbReference>
<dbReference type="HOGENOM" id="CLU_068457_1_0_2"/>
<dbReference type="GO" id="GO:0005829">
    <property type="term" value="C:cytosol"/>
    <property type="evidence" value="ECO:0007669"/>
    <property type="project" value="TreeGrafter"/>
</dbReference>
<dbReference type="InterPro" id="IPR000845">
    <property type="entry name" value="Nucleoside_phosphorylase_d"/>
</dbReference>
<dbReference type="GO" id="GO:0004850">
    <property type="term" value="F:uridine phosphorylase activity"/>
    <property type="evidence" value="ECO:0007669"/>
    <property type="project" value="UniProtKB-EC"/>
</dbReference>
<dbReference type="Proteomes" id="UP000007954">
    <property type="component" value="Chromosome"/>
</dbReference>
<accession>G0LKJ1</accession>
<evidence type="ECO:0000313" key="3">
    <source>
        <dbReference type="EMBL" id="CCC39949.1"/>
    </source>
</evidence>
<dbReference type="GO" id="GO:0004731">
    <property type="term" value="F:purine-nucleoside phosphorylase activity"/>
    <property type="evidence" value="ECO:0007669"/>
    <property type="project" value="TreeGrafter"/>
</dbReference>
<dbReference type="GO" id="GO:0006152">
    <property type="term" value="P:purine nucleoside catabolic process"/>
    <property type="evidence" value="ECO:0007669"/>
    <property type="project" value="TreeGrafter"/>
</dbReference>
<dbReference type="InterPro" id="IPR035994">
    <property type="entry name" value="Nucleoside_phosphorylase_sf"/>
</dbReference>
<feature type="region of interest" description="Disordered" evidence="1">
    <location>
        <begin position="1"/>
        <end position="20"/>
    </location>
</feature>
<feature type="domain" description="Nucleoside phosphorylase" evidence="2">
    <location>
        <begin position="46"/>
        <end position="257"/>
    </location>
</feature>
<gene>
    <name evidence="3" type="primary">udp1</name>
    <name evidence="3" type="ordered locus">Hqrw_2041</name>
</gene>
<dbReference type="CDD" id="cd09007">
    <property type="entry name" value="NP-I_spr0068"/>
    <property type="match status" value="1"/>
</dbReference>
<dbReference type="Pfam" id="PF01048">
    <property type="entry name" value="PNP_UDP_1"/>
    <property type="match status" value="1"/>
</dbReference>